<dbReference type="Gene3D" id="3.40.50.1980">
    <property type="entry name" value="Nitrogenase molybdenum iron protein domain"/>
    <property type="match status" value="2"/>
</dbReference>
<dbReference type="Proteomes" id="UP000294545">
    <property type="component" value="Unassembled WGS sequence"/>
</dbReference>
<dbReference type="InterPro" id="IPR052673">
    <property type="entry name" value="Ni-siroh_cyclase_CfbD"/>
</dbReference>
<dbReference type="GO" id="GO:0016491">
    <property type="term" value="F:oxidoreductase activity"/>
    <property type="evidence" value="ECO:0007669"/>
    <property type="project" value="InterPro"/>
</dbReference>
<sequence length="421" mass="46953">MKTIDLDNRAKHISQIKTDKKIQSCHTALYPGARCPLAVVNSVLSGIKGITTLIIGMAECTYYNKNVALTTNSDHQNHFTWSYALDSKEIIFGCKKGILKAIDEINKTGVEVIFIISACVPETIGEDFSAIASDASEKLKAKVLHIEAAHFKNYSSVPSLKDAFTILSKLMEEQAVNKKGINLLGIGAHMLINSELVSLLKNKGVEIQTIIPSTTTVSDIKKAPRAKLNIVTDLSALPLAKKMKEIFGTAYLLFPHLLDIEEIREGYRSIEDALDIDINEEVEGLYKKAKASVALHAKALEHKTFGCGYFFIDPMITSAFLKSLKMTPLYIETEYYHSESKYWKNKIIEHGIDPYIVRVWDFDTTKEVLGTNGLDFFIGLNIIKESQYKEIYVENKTAVYALGFEQPIGLLEAIVKSKGMK</sequence>
<dbReference type="AlphaFoldDB" id="A0A4R1MTN8"/>
<dbReference type="PANTHER" id="PTHR42846">
    <property type="entry name" value="NI-SIROHYDROCHLORIN A,C-DIAMIDE REDUCTIVE CYCLASE COMPLEX, COMPONENT CFBD"/>
    <property type="match status" value="1"/>
</dbReference>
<reference evidence="2 3" key="1">
    <citation type="submission" date="2019-03" db="EMBL/GenBank/DDBJ databases">
        <title>Genomic Encyclopedia of Type Strains, Phase IV (KMG-IV): sequencing the most valuable type-strain genomes for metagenomic binning, comparative biology and taxonomic classification.</title>
        <authorList>
            <person name="Goeker M."/>
        </authorList>
    </citation>
    <scope>NUCLEOTIDE SEQUENCE [LARGE SCALE GENOMIC DNA]</scope>
    <source>
        <strain evidence="2 3">DSM 24176</strain>
    </source>
</reference>
<feature type="domain" description="Nitrogenase/oxidoreductase component 1" evidence="1">
    <location>
        <begin position="35"/>
        <end position="381"/>
    </location>
</feature>
<keyword evidence="3" id="KW-1185">Reference proteome</keyword>
<dbReference type="RefSeq" id="WP_165868554.1">
    <property type="nucleotide sequence ID" value="NZ_SMGQ01000012.1"/>
</dbReference>
<name>A0A4R1MTN8_9FIRM</name>
<dbReference type="SUPFAM" id="SSF53807">
    <property type="entry name" value="Helical backbone' metal receptor"/>
    <property type="match status" value="1"/>
</dbReference>
<dbReference type="InterPro" id="IPR000510">
    <property type="entry name" value="Nase/OxRdtase_comp1"/>
</dbReference>
<protein>
    <submittedName>
        <fullName evidence="2">Nitrogenase molybdenum-cofactor synthesis protein NifE</fullName>
    </submittedName>
</protein>
<organism evidence="2 3">
    <name type="scientific">Natranaerovirga hydrolytica</name>
    <dbReference type="NCBI Taxonomy" id="680378"/>
    <lineage>
        <taxon>Bacteria</taxon>
        <taxon>Bacillati</taxon>
        <taxon>Bacillota</taxon>
        <taxon>Clostridia</taxon>
        <taxon>Lachnospirales</taxon>
        <taxon>Natranaerovirgaceae</taxon>
        <taxon>Natranaerovirga</taxon>
    </lineage>
</organism>
<dbReference type="PANTHER" id="PTHR42846:SF1">
    <property type="entry name" value="NI-SIROHYDROCHLORIN A,C-DIAMIDE REDUCTIVE CYCLASE COMPLEX, COMPONENT CFBD"/>
    <property type="match status" value="1"/>
</dbReference>
<evidence type="ECO:0000313" key="3">
    <source>
        <dbReference type="Proteomes" id="UP000294545"/>
    </source>
</evidence>
<gene>
    <name evidence="2" type="ORF">EDC19_1525</name>
</gene>
<evidence type="ECO:0000313" key="2">
    <source>
        <dbReference type="EMBL" id="TCK93333.1"/>
    </source>
</evidence>
<accession>A0A4R1MTN8</accession>
<evidence type="ECO:0000259" key="1">
    <source>
        <dbReference type="Pfam" id="PF00148"/>
    </source>
</evidence>
<dbReference type="EMBL" id="SMGQ01000012">
    <property type="protein sequence ID" value="TCK93333.1"/>
    <property type="molecule type" value="Genomic_DNA"/>
</dbReference>
<comment type="caution">
    <text evidence="2">The sequence shown here is derived from an EMBL/GenBank/DDBJ whole genome shotgun (WGS) entry which is preliminary data.</text>
</comment>
<proteinExistence type="predicted"/>
<dbReference type="Pfam" id="PF00148">
    <property type="entry name" value="Oxidored_nitro"/>
    <property type="match status" value="1"/>
</dbReference>